<dbReference type="ExpressionAtlas" id="A0A1D6HYS3">
    <property type="expression patterns" value="baseline and differential"/>
</dbReference>
<dbReference type="STRING" id="4577.A0A1D6HYS3"/>
<accession>A0A1D6HYS3</accession>
<name>A0A1D6HYS3_MAIZE</name>
<evidence type="ECO:0000313" key="3">
    <source>
        <dbReference type="EMBL" id="ONM53267.1"/>
    </source>
</evidence>
<proteinExistence type="predicted"/>
<protein>
    <submittedName>
        <fullName evidence="3">Phosphoglucosamine mutase family protein</fullName>
    </submittedName>
</protein>
<dbReference type="PANTHER" id="PTHR42946">
    <property type="entry name" value="PHOSPHOHEXOSE MUTASE"/>
    <property type="match status" value="1"/>
</dbReference>
<dbReference type="IntAct" id="A0A1D6HYS3">
    <property type="interactions" value="1"/>
</dbReference>
<reference evidence="3" key="1">
    <citation type="submission" date="2015-12" db="EMBL/GenBank/DDBJ databases">
        <title>Update maize B73 reference genome by single molecule sequencing technologies.</title>
        <authorList>
            <consortium name="Maize Genome Sequencing Project"/>
            <person name="Ware D."/>
        </authorList>
    </citation>
    <scope>NUCLEOTIDE SEQUENCE [LARGE SCALE GENOMIC DNA]</scope>
    <source>
        <tissue evidence="3">Seedling</tissue>
    </source>
</reference>
<dbReference type="PANTHER" id="PTHR42946:SF1">
    <property type="entry name" value="PHOSPHOGLUCOMUTASE (ALPHA-D-GLUCOSE-1,6-BISPHOSPHATE-DEPENDENT)"/>
    <property type="match status" value="1"/>
</dbReference>
<evidence type="ECO:0000256" key="2">
    <source>
        <dbReference type="ARBA" id="ARBA00022553"/>
    </source>
</evidence>
<sequence>MPSSFTSAMAELPTLPKAMARLSRPQVLAGLSFRRWSLAALTRPLRLPATMALSPPPTVALTHLYRLSFRDYGESVLRHLENAISKDPNLRKAPVNHEGVRVSGYGGWFLLRLSLHDPVLPLNIEVVLFTSSLNPNEGISESCDVRMLQAQSNDDAIKLGLAVLAAVNEFPALDVTALNKFVHQ</sequence>
<dbReference type="InterPro" id="IPR050060">
    <property type="entry name" value="Phosphoglucosamine_mutase"/>
</dbReference>
<comment type="cofactor">
    <cofactor evidence="1">
        <name>Mg(2+)</name>
        <dbReference type="ChEBI" id="CHEBI:18420"/>
    </cofactor>
</comment>
<dbReference type="AlphaFoldDB" id="A0A1D6HYS3"/>
<dbReference type="InParanoid" id="A0A1D6HYS3"/>
<dbReference type="EMBL" id="CM007650">
    <property type="protein sequence ID" value="ONM53267.1"/>
    <property type="molecule type" value="Genomic_DNA"/>
</dbReference>
<organism evidence="3">
    <name type="scientific">Zea mays</name>
    <name type="common">Maize</name>
    <dbReference type="NCBI Taxonomy" id="4577"/>
    <lineage>
        <taxon>Eukaryota</taxon>
        <taxon>Viridiplantae</taxon>
        <taxon>Streptophyta</taxon>
        <taxon>Embryophyta</taxon>
        <taxon>Tracheophyta</taxon>
        <taxon>Spermatophyta</taxon>
        <taxon>Magnoliopsida</taxon>
        <taxon>Liliopsida</taxon>
        <taxon>Poales</taxon>
        <taxon>Poaceae</taxon>
        <taxon>PACMAD clade</taxon>
        <taxon>Panicoideae</taxon>
        <taxon>Andropogonodae</taxon>
        <taxon>Andropogoneae</taxon>
        <taxon>Tripsacinae</taxon>
        <taxon>Zea</taxon>
    </lineage>
</organism>
<gene>
    <name evidence="3" type="ORF">ZEAMMB73_Zm00001d019567</name>
</gene>
<evidence type="ECO:0000256" key="1">
    <source>
        <dbReference type="ARBA" id="ARBA00001946"/>
    </source>
</evidence>
<keyword evidence="2" id="KW-0597">Phosphoprotein</keyword>